<feature type="compositionally biased region" description="Polar residues" evidence="2">
    <location>
        <begin position="317"/>
        <end position="329"/>
    </location>
</feature>
<dbReference type="InterPro" id="IPR000008">
    <property type="entry name" value="C2_dom"/>
</dbReference>
<dbReference type="InterPro" id="IPR006608">
    <property type="entry name" value="CC2D1A/B_DM14"/>
</dbReference>
<dbReference type="InterPro" id="IPR037772">
    <property type="entry name" value="C2_Freud"/>
</dbReference>
<dbReference type="SUPFAM" id="SSF49562">
    <property type="entry name" value="C2 domain (Calcium/lipid-binding domain, CaLB)"/>
    <property type="match status" value="1"/>
</dbReference>
<feature type="region of interest" description="Disordered" evidence="2">
    <location>
        <begin position="313"/>
        <end position="335"/>
    </location>
</feature>
<keyword evidence="4" id="KW-1185">Reference proteome</keyword>
<dbReference type="SMART" id="SM00685">
    <property type="entry name" value="DM14"/>
    <property type="match status" value="2"/>
</dbReference>
<organism evidence="4 5">
    <name type="scientific">Priapulus caudatus</name>
    <name type="common">Priapulid worm</name>
    <dbReference type="NCBI Taxonomy" id="37621"/>
    <lineage>
        <taxon>Eukaryota</taxon>
        <taxon>Metazoa</taxon>
        <taxon>Ecdysozoa</taxon>
        <taxon>Scalidophora</taxon>
        <taxon>Priapulida</taxon>
        <taxon>Priapulimorpha</taxon>
        <taxon>Priapulimorphida</taxon>
        <taxon>Priapulidae</taxon>
        <taxon>Priapulus</taxon>
    </lineage>
</organism>
<accession>A0ABM1E8P8</accession>
<protein>
    <submittedName>
        <fullName evidence="5">Coiled-coil and C2 domain-containing protein 1-like</fullName>
    </submittedName>
</protein>
<evidence type="ECO:0000256" key="2">
    <source>
        <dbReference type="SAM" id="MobiDB-lite"/>
    </source>
</evidence>
<dbReference type="RefSeq" id="XP_014668569.1">
    <property type="nucleotide sequence ID" value="XM_014813083.1"/>
</dbReference>
<feature type="region of interest" description="Disordered" evidence="2">
    <location>
        <begin position="121"/>
        <end position="187"/>
    </location>
</feature>
<reference evidence="5" key="1">
    <citation type="submission" date="2025-08" db="UniProtKB">
        <authorList>
            <consortium name="RefSeq"/>
        </authorList>
    </citation>
    <scope>IDENTIFICATION</scope>
</reference>
<dbReference type="InterPro" id="IPR039725">
    <property type="entry name" value="CC2D1A/B"/>
</dbReference>
<dbReference type="GeneID" id="106809854"/>
<dbReference type="CDD" id="cd08690">
    <property type="entry name" value="C2_Freud-1"/>
    <property type="match status" value="1"/>
</dbReference>
<dbReference type="PROSITE" id="PS50004">
    <property type="entry name" value="C2"/>
    <property type="match status" value="1"/>
</dbReference>
<feature type="compositionally biased region" description="Pro residues" evidence="2">
    <location>
        <begin position="130"/>
        <end position="146"/>
    </location>
</feature>
<dbReference type="InterPro" id="IPR035892">
    <property type="entry name" value="C2_domain_sf"/>
</dbReference>
<evidence type="ECO:0000313" key="4">
    <source>
        <dbReference type="Proteomes" id="UP000695022"/>
    </source>
</evidence>
<dbReference type="PANTHER" id="PTHR13076">
    <property type="entry name" value="COILED-COIL AND C2 DOMAIN-CONTAINING PROTEIN 1-LIKE"/>
    <property type="match status" value="1"/>
</dbReference>
<feature type="domain" description="C2" evidence="3">
    <location>
        <begin position="392"/>
        <end position="532"/>
    </location>
</feature>
<dbReference type="SMART" id="SM00239">
    <property type="entry name" value="C2"/>
    <property type="match status" value="1"/>
</dbReference>
<name>A0ABM1E8P8_PRICU</name>
<comment type="similarity">
    <text evidence="1">Belongs to the CC2D1 family.</text>
</comment>
<evidence type="ECO:0000256" key="1">
    <source>
        <dbReference type="ARBA" id="ARBA00010672"/>
    </source>
</evidence>
<evidence type="ECO:0000259" key="3">
    <source>
        <dbReference type="PROSITE" id="PS50004"/>
    </source>
</evidence>
<feature type="region of interest" description="Disordered" evidence="2">
    <location>
        <begin position="78"/>
        <end position="97"/>
    </location>
</feature>
<dbReference type="Gene3D" id="2.60.40.150">
    <property type="entry name" value="C2 domain"/>
    <property type="match status" value="1"/>
</dbReference>
<dbReference type="Proteomes" id="UP000695022">
    <property type="component" value="Unplaced"/>
</dbReference>
<feature type="compositionally biased region" description="Acidic residues" evidence="2">
    <location>
        <begin position="81"/>
        <end position="96"/>
    </location>
</feature>
<dbReference type="Pfam" id="PF00168">
    <property type="entry name" value="C2"/>
    <property type="match status" value="1"/>
</dbReference>
<gene>
    <name evidence="5" type="primary">LOC106809854</name>
</gene>
<dbReference type="Pfam" id="PF21528">
    <property type="entry name" value="CC2D1A-B_DM14"/>
    <property type="match status" value="2"/>
</dbReference>
<proteinExistence type="inferred from homology"/>
<sequence length="587" mass="64662">MFSKGNTNRPRQAGLHQFGLMDVPDISGMEDNIYGKDDDDGDFEAELAALTAGHEYVRPKRKAPKQDLFVDLSDLDKIGEDIPDDELSGGDDDPDLLAELASLEAEAMPAPIAPPIQPRLTQQHAAGARPAPPIPTAGSRPAPPIPTAGLRPAPSIPTAGSLVAPPAPAPPQRTAAGRNSPDAEDAASGATDIMTLLTQRLHMYTEAAGHAKALGESSKARRFQRGIQRCSRIVRIAIALFACSLGAVSRQEQQMAFLVERHNLFREAALDAKRHGELTQAKEHLRKMKGFEPMMDACRNGLPVDMSKVPVPPQLKVSPSSDMPTQSVAGSGESDREKLYNKLEEQLIQQTKVCSKNSQHYMQLGDVGSASKYDKMAEGCKKDLDALRHAFKHGDPVPKFHYDNRTMSVVQSCLDLGDNDMELIIVRGINYSSSTAPKDLDTYIRWEFPYPSDTPPQGKISTVKDTNNPEYNAKVKLQINRKSRSFLRLVKRHYIKLEVFAKGGFLRGDTSLGSVKVPLQPLETHCIVHQSYDMMDGRKAVGGRVEVKLRIRDPFVSKQVEETKEKWLIIDQWLRSSPSKGPLQTPM</sequence>
<dbReference type="PANTHER" id="PTHR13076:SF9">
    <property type="entry name" value="COILED-COIL AND C2 DOMAIN-CONTAINING PROTEIN 1-LIKE"/>
    <property type="match status" value="1"/>
</dbReference>
<evidence type="ECO:0000313" key="5">
    <source>
        <dbReference type="RefSeq" id="XP_014668569.1"/>
    </source>
</evidence>